<dbReference type="RefSeq" id="WP_026893347.1">
    <property type="nucleotide sequence ID" value="NZ_CP113524.1"/>
</dbReference>
<dbReference type="SUPFAM" id="SSF74942">
    <property type="entry name" value="YhbC-like, C-terminal domain"/>
    <property type="match status" value="1"/>
</dbReference>
<keyword evidence="2 3" id="KW-0690">Ribosome biogenesis</keyword>
<evidence type="ECO:0000256" key="3">
    <source>
        <dbReference type="HAMAP-Rule" id="MF_01077"/>
    </source>
</evidence>
<dbReference type="HAMAP" id="MF_01077">
    <property type="entry name" value="RimP"/>
    <property type="match status" value="1"/>
</dbReference>
<dbReference type="Pfam" id="PF17384">
    <property type="entry name" value="DUF150_C"/>
    <property type="match status" value="1"/>
</dbReference>
<name>A0ABY7AAL7_9FIRM</name>
<dbReference type="Proteomes" id="UP001163115">
    <property type="component" value="Chromosome"/>
</dbReference>
<accession>A0ABY7AAL7</accession>
<keyword evidence="7" id="KW-1185">Reference proteome</keyword>
<evidence type="ECO:0000259" key="4">
    <source>
        <dbReference type="Pfam" id="PF02576"/>
    </source>
</evidence>
<sequence length="155" mass="18057">MAKREQYEAKTESFLMPLMTENNFELVDVEYIKEAGNWYLRAYIDKEGGITVDDCEIISRRLGEWLDEKDFIEDSYILEVSSPGLGRPLKKDKDFERSIGKEVDIRLYKALNKQKDFNGTLQSYNKETVTITIEDGTELVINRPEIALIRLAFDF</sequence>
<evidence type="ECO:0000256" key="2">
    <source>
        <dbReference type="ARBA" id="ARBA00022517"/>
    </source>
</evidence>
<protein>
    <recommendedName>
        <fullName evidence="3">Ribosome maturation factor RimP</fullName>
    </recommendedName>
</protein>
<dbReference type="SUPFAM" id="SSF75420">
    <property type="entry name" value="YhbC-like, N-terminal domain"/>
    <property type="match status" value="1"/>
</dbReference>
<dbReference type="InterPro" id="IPR036847">
    <property type="entry name" value="RimP_C_sf"/>
</dbReference>
<dbReference type="Gene3D" id="3.30.300.70">
    <property type="entry name" value="RimP-like superfamily, N-terminal"/>
    <property type="match status" value="1"/>
</dbReference>
<feature type="domain" description="Ribosome maturation factor RimP N-terminal" evidence="4">
    <location>
        <begin position="15"/>
        <end position="85"/>
    </location>
</feature>
<comment type="similarity">
    <text evidence="3">Belongs to the RimP family.</text>
</comment>
<evidence type="ECO:0000256" key="1">
    <source>
        <dbReference type="ARBA" id="ARBA00022490"/>
    </source>
</evidence>
<proteinExistence type="inferred from homology"/>
<evidence type="ECO:0000313" key="6">
    <source>
        <dbReference type="EMBL" id="WAJ22919.1"/>
    </source>
</evidence>
<dbReference type="EMBL" id="CP113524">
    <property type="protein sequence ID" value="WAJ22919.1"/>
    <property type="molecule type" value="Genomic_DNA"/>
</dbReference>
<organism evidence="6 7">
    <name type="scientific">Lacrimispora xylanolytica</name>
    <dbReference type="NCBI Taxonomy" id="29375"/>
    <lineage>
        <taxon>Bacteria</taxon>
        <taxon>Bacillati</taxon>
        <taxon>Bacillota</taxon>
        <taxon>Clostridia</taxon>
        <taxon>Lachnospirales</taxon>
        <taxon>Lachnospiraceae</taxon>
        <taxon>Lacrimispora</taxon>
    </lineage>
</organism>
<dbReference type="Gene3D" id="2.30.30.180">
    <property type="entry name" value="Ribosome maturation factor RimP, C-terminal domain"/>
    <property type="match status" value="1"/>
</dbReference>
<evidence type="ECO:0000313" key="7">
    <source>
        <dbReference type="Proteomes" id="UP001163115"/>
    </source>
</evidence>
<dbReference type="PANTHER" id="PTHR33867:SF1">
    <property type="entry name" value="RIBOSOME MATURATION FACTOR RIMP"/>
    <property type="match status" value="1"/>
</dbReference>
<keyword evidence="1 3" id="KW-0963">Cytoplasm</keyword>
<evidence type="ECO:0000259" key="5">
    <source>
        <dbReference type="Pfam" id="PF17384"/>
    </source>
</evidence>
<dbReference type="InterPro" id="IPR003728">
    <property type="entry name" value="Ribosome_maturation_RimP"/>
</dbReference>
<comment type="subcellular location">
    <subcellularLocation>
        <location evidence="3">Cytoplasm</location>
    </subcellularLocation>
</comment>
<dbReference type="Pfam" id="PF02576">
    <property type="entry name" value="RimP_N"/>
    <property type="match status" value="1"/>
</dbReference>
<gene>
    <name evidence="3" type="primary">rimP</name>
    <name evidence="6" type="ORF">OW255_15290</name>
</gene>
<reference evidence="6" key="1">
    <citation type="submission" date="2022-11" db="EMBL/GenBank/DDBJ databases">
        <title>Lacrimispora xylanolytica sy1, complete genome.</title>
        <authorList>
            <person name="Choi S."/>
        </authorList>
    </citation>
    <scope>NUCLEOTIDE SEQUENCE</scope>
    <source>
        <strain evidence="6">Sy1</strain>
    </source>
</reference>
<dbReference type="InterPro" id="IPR028998">
    <property type="entry name" value="RimP_C"/>
</dbReference>
<dbReference type="PANTHER" id="PTHR33867">
    <property type="entry name" value="RIBOSOME MATURATION FACTOR RIMP"/>
    <property type="match status" value="1"/>
</dbReference>
<dbReference type="InterPro" id="IPR028989">
    <property type="entry name" value="RimP_N"/>
</dbReference>
<dbReference type="InterPro" id="IPR035956">
    <property type="entry name" value="RimP_N_sf"/>
</dbReference>
<feature type="domain" description="Ribosome maturation factor RimP C-terminal" evidence="5">
    <location>
        <begin position="89"/>
        <end position="155"/>
    </location>
</feature>
<dbReference type="CDD" id="cd01734">
    <property type="entry name" value="YlxS_C"/>
    <property type="match status" value="1"/>
</dbReference>
<comment type="function">
    <text evidence="3">Required for maturation of 30S ribosomal subunits.</text>
</comment>